<evidence type="ECO:0000256" key="9">
    <source>
        <dbReference type="ARBA" id="ARBA00023139"/>
    </source>
</evidence>
<keyword evidence="2 12" id="KW-0813">Transport</keyword>
<protein>
    <recommendedName>
        <fullName evidence="12">Membrane protein insertase YidC</fullName>
    </recommendedName>
    <alternativeName>
        <fullName evidence="12">Foldase YidC</fullName>
    </alternativeName>
    <alternativeName>
        <fullName evidence="12">Membrane integrase YidC</fullName>
    </alternativeName>
    <alternativeName>
        <fullName evidence="12">Membrane protein YidC</fullName>
    </alternativeName>
</protein>
<keyword evidence="9" id="KW-0564">Palmitate</keyword>
<evidence type="ECO:0000256" key="11">
    <source>
        <dbReference type="ARBA" id="ARBA00023288"/>
    </source>
</evidence>
<evidence type="ECO:0000256" key="7">
    <source>
        <dbReference type="ARBA" id="ARBA00022989"/>
    </source>
</evidence>
<comment type="caution">
    <text evidence="15">The sequence shown here is derived from an EMBL/GenBank/DDBJ whole genome shotgun (WGS) entry which is preliminary data.</text>
</comment>
<feature type="transmembrane region" description="Helical" evidence="12">
    <location>
        <begin position="33"/>
        <end position="56"/>
    </location>
</feature>
<dbReference type="Pfam" id="PF02096">
    <property type="entry name" value="60KD_IMP"/>
    <property type="match status" value="1"/>
</dbReference>
<dbReference type="InterPro" id="IPR028055">
    <property type="entry name" value="YidC/Oxa/ALB_C"/>
</dbReference>
<feature type="region of interest" description="Disordered" evidence="13">
    <location>
        <begin position="281"/>
        <end position="303"/>
    </location>
</feature>
<keyword evidence="5 12" id="KW-0732">Signal</keyword>
<evidence type="ECO:0000256" key="10">
    <source>
        <dbReference type="ARBA" id="ARBA00023186"/>
    </source>
</evidence>
<evidence type="ECO:0000256" key="5">
    <source>
        <dbReference type="ARBA" id="ARBA00022729"/>
    </source>
</evidence>
<proteinExistence type="inferred from homology"/>
<keyword evidence="16" id="KW-1185">Reference proteome</keyword>
<dbReference type="GO" id="GO:0015031">
    <property type="term" value="P:protein transport"/>
    <property type="evidence" value="ECO:0007669"/>
    <property type="project" value="UniProtKB-KW"/>
</dbReference>
<evidence type="ECO:0000313" key="16">
    <source>
        <dbReference type="Proteomes" id="UP000297900"/>
    </source>
</evidence>
<dbReference type="EMBL" id="SOMN01000019">
    <property type="protein sequence ID" value="TFE25347.1"/>
    <property type="molecule type" value="Genomic_DNA"/>
</dbReference>
<name>A0A4Y8M0Q1_9BACL</name>
<evidence type="ECO:0000256" key="6">
    <source>
        <dbReference type="ARBA" id="ARBA00022927"/>
    </source>
</evidence>
<keyword evidence="7 12" id="KW-1133">Transmembrane helix</keyword>
<evidence type="ECO:0000256" key="2">
    <source>
        <dbReference type="ARBA" id="ARBA00022448"/>
    </source>
</evidence>
<dbReference type="GO" id="GO:0051205">
    <property type="term" value="P:protein insertion into membrane"/>
    <property type="evidence" value="ECO:0007669"/>
    <property type="project" value="TreeGrafter"/>
</dbReference>
<dbReference type="PANTHER" id="PTHR12428">
    <property type="entry name" value="OXA1"/>
    <property type="match status" value="1"/>
</dbReference>
<dbReference type="AlphaFoldDB" id="A0A4Y8M0Q1"/>
<dbReference type="OrthoDB" id="9780552at2"/>
<dbReference type="GO" id="GO:0005886">
    <property type="term" value="C:plasma membrane"/>
    <property type="evidence" value="ECO:0007669"/>
    <property type="project" value="UniProtKB-SubCell"/>
</dbReference>
<accession>A0A4Y8M0Q1</accession>
<keyword evidence="6 12" id="KW-0653">Protein transport</keyword>
<evidence type="ECO:0000313" key="15">
    <source>
        <dbReference type="EMBL" id="TFE25347.1"/>
    </source>
</evidence>
<dbReference type="HAMAP" id="MF_01811">
    <property type="entry name" value="YidC_type2"/>
    <property type="match status" value="1"/>
</dbReference>
<dbReference type="PANTHER" id="PTHR12428:SF65">
    <property type="entry name" value="CYTOCHROME C OXIDASE ASSEMBLY PROTEIN COX18, MITOCHONDRIAL"/>
    <property type="match status" value="1"/>
</dbReference>
<keyword evidence="3 12" id="KW-1003">Cell membrane</keyword>
<comment type="similarity">
    <text evidence="12">Belongs to the OXA1/ALB3/YidC family. Type 2 subfamily.</text>
</comment>
<dbReference type="CDD" id="cd20070">
    <property type="entry name" value="5TM_YidC_Alb3"/>
    <property type="match status" value="1"/>
</dbReference>
<dbReference type="InterPro" id="IPR023060">
    <property type="entry name" value="YidC/YidC1/YidC2_Firmicutes"/>
</dbReference>
<keyword evidence="11" id="KW-0449">Lipoprotein</keyword>
<feature type="transmembrane region" description="Helical" evidence="12">
    <location>
        <begin position="238"/>
        <end position="263"/>
    </location>
</feature>
<evidence type="ECO:0000256" key="8">
    <source>
        <dbReference type="ARBA" id="ARBA00023136"/>
    </source>
</evidence>
<feature type="domain" description="Membrane insertase YidC/Oxa/ALB C-terminal" evidence="14">
    <location>
        <begin position="91"/>
        <end position="276"/>
    </location>
</feature>
<dbReference type="InterPro" id="IPR001708">
    <property type="entry name" value="YidC/ALB3/OXA1/COX18"/>
</dbReference>
<dbReference type="InterPro" id="IPR047196">
    <property type="entry name" value="YidC_ALB_C"/>
</dbReference>
<feature type="transmembrane region" description="Helical" evidence="12">
    <location>
        <begin position="91"/>
        <end position="111"/>
    </location>
</feature>
<dbReference type="NCBIfam" id="TIGR03592">
    <property type="entry name" value="yidC_oxa1_cterm"/>
    <property type="match status" value="1"/>
</dbReference>
<keyword evidence="10 12" id="KW-0143">Chaperone</keyword>
<organism evidence="15 16">
    <name type="scientific">Cohnella luojiensis</name>
    <dbReference type="NCBI Taxonomy" id="652876"/>
    <lineage>
        <taxon>Bacteria</taxon>
        <taxon>Bacillati</taxon>
        <taxon>Bacillota</taxon>
        <taxon>Bacilli</taxon>
        <taxon>Bacillales</taxon>
        <taxon>Paenibacillaceae</taxon>
        <taxon>Cohnella</taxon>
    </lineage>
</organism>
<evidence type="ECO:0000259" key="14">
    <source>
        <dbReference type="Pfam" id="PF02096"/>
    </source>
</evidence>
<evidence type="ECO:0000256" key="3">
    <source>
        <dbReference type="ARBA" id="ARBA00022475"/>
    </source>
</evidence>
<keyword evidence="4 12" id="KW-0812">Transmembrane</keyword>
<feature type="transmembrane region" description="Helical" evidence="12">
    <location>
        <begin position="154"/>
        <end position="174"/>
    </location>
</feature>
<dbReference type="Proteomes" id="UP000297900">
    <property type="component" value="Unassembled WGS sequence"/>
</dbReference>
<sequence length="303" mass="34734">MYRLHLVGFRSSHLRHAGRLRGEFLVLLRNRKWLIVIGALSLVTLLAGCTPAATAIPTENMAESGSWWTRNVVYWFSTMLDTFADWFGGQYGLAILILTIIVRTIILPLMIKQYKNTKAMQALQPDMKKIREKFKDDPKKQQEEMMKLYQTNQVNPLAGCLPLIVQMPIFIALYNSIYTNANIRGNADLGIEESTFLWLKLGEPDHLYLLPIIAAITTFIQSKMMSSQQQMVGPMKGLMYIFPVMIFVMAINFPSALPLYWIYSNIYTIVQNYFMYGKKKPDPVEEAPQPKPKKGKGKEVRVK</sequence>
<evidence type="ECO:0000256" key="13">
    <source>
        <dbReference type="SAM" id="MobiDB-lite"/>
    </source>
</evidence>
<comment type="function">
    <text evidence="12">Required for the insertion and/or proper folding and/or complex formation of integral membrane proteins into the membrane. Involved in integration of membrane proteins that insert both dependently and independently of the Sec translocase complex, as well as at least some lipoproteins.</text>
</comment>
<comment type="subcellular location">
    <subcellularLocation>
        <location evidence="1 12">Cell membrane</location>
        <topology evidence="1 12">Multi-pass membrane protein</topology>
    </subcellularLocation>
</comment>
<evidence type="ECO:0000256" key="1">
    <source>
        <dbReference type="ARBA" id="ARBA00004651"/>
    </source>
</evidence>
<gene>
    <name evidence="12" type="primary">yidC</name>
    <name evidence="15" type="ORF">E2980_13590</name>
</gene>
<keyword evidence="8 12" id="KW-0472">Membrane</keyword>
<evidence type="ECO:0000256" key="12">
    <source>
        <dbReference type="HAMAP-Rule" id="MF_01811"/>
    </source>
</evidence>
<dbReference type="GO" id="GO:0032977">
    <property type="term" value="F:membrane insertase activity"/>
    <property type="evidence" value="ECO:0007669"/>
    <property type="project" value="InterPro"/>
</dbReference>
<evidence type="ECO:0000256" key="4">
    <source>
        <dbReference type="ARBA" id="ARBA00022692"/>
    </source>
</evidence>
<reference evidence="15 16" key="1">
    <citation type="submission" date="2019-03" db="EMBL/GenBank/DDBJ databases">
        <title>Cohnella endophytica sp. nov., a novel endophytic bacterium isolated from bark of Sonneratia apetala.</title>
        <authorList>
            <person name="Tuo L."/>
        </authorList>
    </citation>
    <scope>NUCLEOTIDE SEQUENCE [LARGE SCALE GENOMIC DNA]</scope>
    <source>
        <strain evidence="15 16">CCTCC AB 208254</strain>
    </source>
</reference>